<dbReference type="InterPro" id="IPR018946">
    <property type="entry name" value="PhoD-like_MPP"/>
</dbReference>
<proteinExistence type="predicted"/>
<sequence>MSRLTRRGLVVASAALALARADAVLGLEMERRAGLDPFALGVASGDPALDGFVLWTRLSDHGAPLDAPSVPVTYEVAEDEAFARIVRRGRRAAAPSLAHAVHIEITGLRPGRPYWYRFHALGAVSPVGRTATAPRRAQRARLAVSACQHFELGWFSAYRDLVAAEPDLVVQLGDYIYENSYAQFAKVRAFDGAEPSDLAGYRRRHALYKSDPDLREAHRVAPWAVTWDDHEVENDYADLANLKALEAPVFSRRRAAAYQAYFEHMPVRPSLWARPDGPRLHRRLAWGDLVGLPILDGRQHRSVQACNAPRQAGNRPRRDCAELEAPGRTMLGAAQEAWLAGSLKRETARWTLLAQQTPVAPIQTPEGVMSDQWDGYPAARRRLLAGLAQPAVRNAVTLGGDIHAFLVADLHAVPERPETPVVATELVTTCLAASHAPHARYGQAMTRNPHLRFADIERSGYLLLEARPDRLEVDLRAVSDQADPKATTASLARFVVEDGRPGALKA</sequence>
<dbReference type="Gene3D" id="3.60.21.70">
    <property type="entry name" value="PhoD-like phosphatase"/>
    <property type="match status" value="1"/>
</dbReference>
<dbReference type="PANTHER" id="PTHR43606:SF2">
    <property type="entry name" value="ALKALINE PHOSPHATASE FAMILY PROTEIN (AFU_ORTHOLOGUE AFUA_5G03860)"/>
    <property type="match status" value="1"/>
</dbReference>
<feature type="domain" description="PhoD-like phosphatase metallophosphatase" evidence="1">
    <location>
        <begin position="142"/>
        <end position="475"/>
    </location>
</feature>
<dbReference type="CDD" id="cd07389">
    <property type="entry name" value="MPP_PhoD"/>
    <property type="match status" value="1"/>
</dbReference>
<accession>A0A6G4R548</accession>
<protein>
    <submittedName>
        <fullName evidence="3">Alkaline phosphatase</fullName>
    </submittedName>
</protein>
<evidence type="ECO:0000259" key="1">
    <source>
        <dbReference type="Pfam" id="PF09423"/>
    </source>
</evidence>
<evidence type="ECO:0000259" key="2">
    <source>
        <dbReference type="Pfam" id="PF16655"/>
    </source>
</evidence>
<dbReference type="InterPro" id="IPR038607">
    <property type="entry name" value="PhoD-like_sf"/>
</dbReference>
<dbReference type="Pfam" id="PF16655">
    <property type="entry name" value="PhoD_N"/>
    <property type="match status" value="1"/>
</dbReference>
<dbReference type="RefSeq" id="WP_165263090.1">
    <property type="nucleotide sequence ID" value="NZ_JAAKGT010000021.1"/>
</dbReference>
<comment type="caution">
    <text evidence="3">The sequence shown here is derived from an EMBL/GenBank/DDBJ whole genome shotgun (WGS) entry which is preliminary data.</text>
</comment>
<dbReference type="EMBL" id="JAAKGT010000021">
    <property type="protein sequence ID" value="NGM52615.1"/>
    <property type="molecule type" value="Genomic_DNA"/>
</dbReference>
<dbReference type="AlphaFoldDB" id="A0A6G4R548"/>
<name>A0A6G4R548_9CAUL</name>
<dbReference type="PANTHER" id="PTHR43606">
    <property type="entry name" value="PHOSPHATASE, PUTATIVE (AFU_ORTHOLOGUE AFUA_6G08710)-RELATED"/>
    <property type="match status" value="1"/>
</dbReference>
<organism evidence="3">
    <name type="scientific">Caulobacter sp. 602-2</name>
    <dbReference type="NCBI Taxonomy" id="2710887"/>
    <lineage>
        <taxon>Bacteria</taxon>
        <taxon>Pseudomonadati</taxon>
        <taxon>Pseudomonadota</taxon>
        <taxon>Alphaproteobacteria</taxon>
        <taxon>Caulobacterales</taxon>
        <taxon>Caulobacteraceae</taxon>
        <taxon>Caulobacter</taxon>
    </lineage>
</organism>
<gene>
    <name evidence="3" type="ORF">G5B46_23640</name>
</gene>
<dbReference type="Pfam" id="PF09423">
    <property type="entry name" value="PhoD"/>
    <property type="match status" value="1"/>
</dbReference>
<reference evidence="3" key="1">
    <citation type="submission" date="2020-02" db="EMBL/GenBank/DDBJ databases">
        <authorList>
            <person name="Gao J."/>
            <person name="Sun J."/>
        </authorList>
    </citation>
    <scope>NUCLEOTIDE SEQUENCE</scope>
    <source>
        <strain evidence="3">602-2</strain>
    </source>
</reference>
<dbReference type="InterPro" id="IPR052900">
    <property type="entry name" value="Phospholipid_Metab_Enz"/>
</dbReference>
<dbReference type="Gene3D" id="2.60.40.380">
    <property type="entry name" value="Purple acid phosphatase-like, N-terminal"/>
    <property type="match status" value="1"/>
</dbReference>
<feature type="domain" description="Phospholipase D N-terminal" evidence="2">
    <location>
        <begin position="40"/>
        <end position="132"/>
    </location>
</feature>
<dbReference type="InterPro" id="IPR006311">
    <property type="entry name" value="TAT_signal"/>
</dbReference>
<dbReference type="SUPFAM" id="SSF56300">
    <property type="entry name" value="Metallo-dependent phosphatases"/>
    <property type="match status" value="1"/>
</dbReference>
<dbReference type="PROSITE" id="PS51318">
    <property type="entry name" value="TAT"/>
    <property type="match status" value="1"/>
</dbReference>
<evidence type="ECO:0000313" key="3">
    <source>
        <dbReference type="EMBL" id="NGM52615.1"/>
    </source>
</evidence>
<dbReference type="InterPro" id="IPR032093">
    <property type="entry name" value="PhoD_N"/>
</dbReference>
<dbReference type="InterPro" id="IPR029052">
    <property type="entry name" value="Metallo-depent_PP-like"/>
</dbReference>